<feature type="region of interest" description="Disordered" evidence="1">
    <location>
        <begin position="1"/>
        <end position="60"/>
    </location>
</feature>
<feature type="compositionally biased region" description="Basic residues" evidence="1">
    <location>
        <begin position="49"/>
        <end position="60"/>
    </location>
</feature>
<dbReference type="HOGENOM" id="CLU_2944790_0_0_1"/>
<sequence>MAEDMDTDYDDYTNDKDEEQDEEKTDGAMENDCKIQSWRNTSRRSGYSTRKRQSRSQHYN</sequence>
<gene>
    <name evidence="2" type="ORF">AMTR_s00104p00137510</name>
</gene>
<reference evidence="3" key="1">
    <citation type="journal article" date="2013" name="Science">
        <title>The Amborella genome and the evolution of flowering plants.</title>
        <authorList>
            <consortium name="Amborella Genome Project"/>
        </authorList>
    </citation>
    <scope>NUCLEOTIDE SEQUENCE [LARGE SCALE GENOMIC DNA]</scope>
</reference>
<dbReference type="Gramene" id="ERN00393">
    <property type="protein sequence ID" value="ERN00393"/>
    <property type="gene ID" value="AMTR_s00104p00137510"/>
</dbReference>
<dbReference type="AlphaFoldDB" id="W1NXL5"/>
<name>W1NXL5_AMBTC</name>
<proteinExistence type="predicted"/>
<evidence type="ECO:0000313" key="3">
    <source>
        <dbReference type="Proteomes" id="UP000017836"/>
    </source>
</evidence>
<dbReference type="Proteomes" id="UP000017836">
    <property type="component" value="Unassembled WGS sequence"/>
</dbReference>
<dbReference type="EMBL" id="KI394907">
    <property type="protein sequence ID" value="ERN00393.1"/>
    <property type="molecule type" value="Genomic_DNA"/>
</dbReference>
<evidence type="ECO:0000256" key="1">
    <source>
        <dbReference type="SAM" id="MobiDB-lite"/>
    </source>
</evidence>
<protein>
    <submittedName>
        <fullName evidence="2">Uncharacterized protein</fullName>
    </submittedName>
</protein>
<organism evidence="2 3">
    <name type="scientific">Amborella trichopoda</name>
    <dbReference type="NCBI Taxonomy" id="13333"/>
    <lineage>
        <taxon>Eukaryota</taxon>
        <taxon>Viridiplantae</taxon>
        <taxon>Streptophyta</taxon>
        <taxon>Embryophyta</taxon>
        <taxon>Tracheophyta</taxon>
        <taxon>Spermatophyta</taxon>
        <taxon>Magnoliopsida</taxon>
        <taxon>Amborellales</taxon>
        <taxon>Amborellaceae</taxon>
        <taxon>Amborella</taxon>
    </lineage>
</organism>
<feature type="compositionally biased region" description="Acidic residues" evidence="1">
    <location>
        <begin position="1"/>
        <end position="24"/>
    </location>
</feature>
<evidence type="ECO:0000313" key="2">
    <source>
        <dbReference type="EMBL" id="ERN00393.1"/>
    </source>
</evidence>
<keyword evidence="3" id="KW-1185">Reference proteome</keyword>
<feature type="compositionally biased region" description="Polar residues" evidence="1">
    <location>
        <begin position="37"/>
        <end position="48"/>
    </location>
</feature>
<accession>W1NXL5</accession>